<sequence>MSYDLMVFEPAKVLINKEEYMVWYGEQMKWSEGCDYSDITVRSDSLQKFYAEFVEMFPRIR</sequence>
<reference evidence="1" key="1">
    <citation type="submission" date="2016-08" db="EMBL/GenBank/DDBJ databases">
        <title>Complete Genome Seqeunce of Paenibacillus sp. BIHB 4019 from tea rhizoplane.</title>
        <authorList>
            <person name="Thakur R."/>
            <person name="Swarnkar M.K."/>
            <person name="Gulati A."/>
        </authorList>
    </citation>
    <scope>NUCLEOTIDE SEQUENCE [LARGE SCALE GENOMIC DNA]</scope>
    <source>
        <strain evidence="1">BIHB4019</strain>
    </source>
</reference>
<proteinExistence type="predicted"/>
<evidence type="ECO:0000313" key="1">
    <source>
        <dbReference type="EMBL" id="ANY66529.1"/>
    </source>
</evidence>
<name>A0A1B2DFS8_9BACL</name>
<dbReference type="EMBL" id="CP016808">
    <property type="protein sequence ID" value="ANY66529.1"/>
    <property type="molecule type" value="Genomic_DNA"/>
</dbReference>
<organism evidence="1">
    <name type="scientific">Paenibacillus sp. BIHB 4019</name>
    <dbReference type="NCBI Taxonomy" id="1870819"/>
    <lineage>
        <taxon>Bacteria</taxon>
        <taxon>Bacillati</taxon>
        <taxon>Bacillota</taxon>
        <taxon>Bacilli</taxon>
        <taxon>Bacillales</taxon>
        <taxon>Paenibacillaceae</taxon>
        <taxon>Paenibacillus</taxon>
    </lineage>
</organism>
<gene>
    <name evidence="1" type="ORF">BBD42_08695</name>
</gene>
<dbReference type="RefSeq" id="WP_099517839.1">
    <property type="nucleotide sequence ID" value="NZ_CP016808.1"/>
</dbReference>
<dbReference type="AlphaFoldDB" id="A0A1B2DFS8"/>
<protein>
    <submittedName>
        <fullName evidence="1">Uncharacterized protein</fullName>
    </submittedName>
</protein>
<accession>A0A1B2DFS8</accession>